<dbReference type="PANTHER" id="PTHR47506">
    <property type="entry name" value="TRANSCRIPTIONAL REGULATORY PROTEIN"/>
    <property type="match status" value="1"/>
</dbReference>
<dbReference type="InterPro" id="IPR011075">
    <property type="entry name" value="TetR_C"/>
</dbReference>
<evidence type="ECO:0000313" key="7">
    <source>
        <dbReference type="Proteomes" id="UP000198583"/>
    </source>
</evidence>
<dbReference type="AlphaFoldDB" id="A0A1I6DKR2"/>
<dbReference type="EMBL" id="FOYL01000002">
    <property type="protein sequence ID" value="SFR06029.1"/>
    <property type="molecule type" value="Genomic_DNA"/>
</dbReference>
<dbReference type="PROSITE" id="PS50977">
    <property type="entry name" value="HTH_TETR_2"/>
    <property type="match status" value="1"/>
</dbReference>
<dbReference type="STRING" id="84724.SAMN04488564_102939"/>
<evidence type="ECO:0000256" key="3">
    <source>
        <dbReference type="ARBA" id="ARBA00023163"/>
    </source>
</evidence>
<dbReference type="PRINTS" id="PR00455">
    <property type="entry name" value="HTHTETR"/>
</dbReference>
<dbReference type="RefSeq" id="WP_245821810.1">
    <property type="nucleotide sequence ID" value="NZ_FOYL01000002.1"/>
</dbReference>
<dbReference type="Proteomes" id="UP000198583">
    <property type="component" value="Unassembled WGS sequence"/>
</dbReference>
<dbReference type="SUPFAM" id="SSF48498">
    <property type="entry name" value="Tetracyclin repressor-like, C-terminal domain"/>
    <property type="match status" value="1"/>
</dbReference>
<evidence type="ECO:0000256" key="2">
    <source>
        <dbReference type="ARBA" id="ARBA00023125"/>
    </source>
</evidence>
<dbReference type="Pfam" id="PF00440">
    <property type="entry name" value="TetR_N"/>
    <property type="match status" value="1"/>
</dbReference>
<evidence type="ECO:0000313" key="6">
    <source>
        <dbReference type="EMBL" id="SFR06029.1"/>
    </source>
</evidence>
<evidence type="ECO:0000256" key="4">
    <source>
        <dbReference type="PROSITE-ProRule" id="PRU00335"/>
    </source>
</evidence>
<protein>
    <submittedName>
        <fullName evidence="6">DNA-binding transcriptional regulator, AcrR family</fullName>
    </submittedName>
</protein>
<dbReference type="PANTHER" id="PTHR47506:SF1">
    <property type="entry name" value="HTH-TYPE TRANSCRIPTIONAL REGULATOR YJDC"/>
    <property type="match status" value="1"/>
</dbReference>
<keyword evidence="2 4" id="KW-0238">DNA-binding</keyword>
<keyword evidence="1" id="KW-0805">Transcription regulation</keyword>
<keyword evidence="3" id="KW-0804">Transcription</keyword>
<proteinExistence type="predicted"/>
<gene>
    <name evidence="6" type="ORF">SAMN04488564_102939</name>
</gene>
<feature type="domain" description="HTH tetR-type" evidence="5">
    <location>
        <begin position="11"/>
        <end position="71"/>
    </location>
</feature>
<keyword evidence="7" id="KW-1185">Reference proteome</keyword>
<dbReference type="Gene3D" id="1.10.10.60">
    <property type="entry name" value="Homeodomain-like"/>
    <property type="match status" value="1"/>
</dbReference>
<reference evidence="7" key="1">
    <citation type="submission" date="2016-10" db="EMBL/GenBank/DDBJ databases">
        <authorList>
            <person name="Varghese N."/>
            <person name="Submissions S."/>
        </authorList>
    </citation>
    <scope>NUCLEOTIDE SEQUENCE [LARGE SCALE GENOMIC DNA]</scope>
    <source>
        <strain evidence="7">DSM 44232</strain>
    </source>
</reference>
<dbReference type="Pfam" id="PF16925">
    <property type="entry name" value="TetR_C_13"/>
    <property type="match status" value="1"/>
</dbReference>
<dbReference type="InterPro" id="IPR036271">
    <property type="entry name" value="Tet_transcr_reg_TetR-rel_C_sf"/>
</dbReference>
<dbReference type="InterPro" id="IPR001647">
    <property type="entry name" value="HTH_TetR"/>
</dbReference>
<dbReference type="Gene3D" id="1.10.357.10">
    <property type="entry name" value="Tetracycline Repressor, domain 2"/>
    <property type="match status" value="1"/>
</dbReference>
<dbReference type="GO" id="GO:0003677">
    <property type="term" value="F:DNA binding"/>
    <property type="evidence" value="ECO:0007669"/>
    <property type="project" value="UniProtKB-UniRule"/>
</dbReference>
<sequence>MEKAQIGRPREFDAEEALQKAMVVFWEQGYEGASLADLTERMGISRKSMYAAFGNKEELFRKALQRYTDGTASYAAKALAAATAREVAEAFLAGSVRANTQPGCPAGCLGVQGALAVGETGRIARDILADWRAWGQGLLRDRFQRAVQEGDLPAGADPDLISRYVMTIANGMAVQAAGGAAREDLQRVADAALRSWPPA</sequence>
<evidence type="ECO:0000256" key="1">
    <source>
        <dbReference type="ARBA" id="ARBA00023015"/>
    </source>
</evidence>
<evidence type="ECO:0000259" key="5">
    <source>
        <dbReference type="PROSITE" id="PS50977"/>
    </source>
</evidence>
<accession>A0A1I6DKR2</accession>
<organism evidence="6 7">
    <name type="scientific">Lentzea waywayandensis</name>
    <dbReference type="NCBI Taxonomy" id="84724"/>
    <lineage>
        <taxon>Bacteria</taxon>
        <taxon>Bacillati</taxon>
        <taxon>Actinomycetota</taxon>
        <taxon>Actinomycetes</taxon>
        <taxon>Pseudonocardiales</taxon>
        <taxon>Pseudonocardiaceae</taxon>
        <taxon>Lentzea</taxon>
    </lineage>
</organism>
<name>A0A1I6DKR2_9PSEU</name>
<dbReference type="InterPro" id="IPR009057">
    <property type="entry name" value="Homeodomain-like_sf"/>
</dbReference>
<dbReference type="SUPFAM" id="SSF46689">
    <property type="entry name" value="Homeodomain-like"/>
    <property type="match status" value="1"/>
</dbReference>
<feature type="DNA-binding region" description="H-T-H motif" evidence="4">
    <location>
        <begin position="34"/>
        <end position="53"/>
    </location>
</feature>